<accession>A0AAV4PL43</accession>
<gene>
    <name evidence="1" type="ORF">CDAR_64021</name>
</gene>
<dbReference type="Proteomes" id="UP001054837">
    <property type="component" value="Unassembled WGS sequence"/>
</dbReference>
<name>A0AAV4PL43_9ARAC</name>
<keyword evidence="2" id="KW-1185">Reference proteome</keyword>
<protein>
    <submittedName>
        <fullName evidence="1">Uncharacterized protein</fullName>
    </submittedName>
</protein>
<evidence type="ECO:0000313" key="2">
    <source>
        <dbReference type="Proteomes" id="UP001054837"/>
    </source>
</evidence>
<comment type="caution">
    <text evidence="1">The sequence shown here is derived from an EMBL/GenBank/DDBJ whole genome shotgun (WGS) entry which is preliminary data.</text>
</comment>
<dbReference type="AlphaFoldDB" id="A0AAV4PL43"/>
<sequence>MPDKIYGYSETETEKKRTEISRDLFNPTTCKCSKKKKQLERNFFFKEMATVFLEQNMRFTFCRRSEKTGIYVHWCLFSRTVSVKVKKAKRNEAKVLREDR</sequence>
<reference evidence="1 2" key="1">
    <citation type="submission" date="2021-06" db="EMBL/GenBank/DDBJ databases">
        <title>Caerostris darwini draft genome.</title>
        <authorList>
            <person name="Kono N."/>
            <person name="Arakawa K."/>
        </authorList>
    </citation>
    <scope>NUCLEOTIDE SEQUENCE [LARGE SCALE GENOMIC DNA]</scope>
</reference>
<dbReference type="EMBL" id="BPLQ01002979">
    <property type="protein sequence ID" value="GIX96861.1"/>
    <property type="molecule type" value="Genomic_DNA"/>
</dbReference>
<evidence type="ECO:0000313" key="1">
    <source>
        <dbReference type="EMBL" id="GIX96861.1"/>
    </source>
</evidence>
<proteinExistence type="predicted"/>
<organism evidence="1 2">
    <name type="scientific">Caerostris darwini</name>
    <dbReference type="NCBI Taxonomy" id="1538125"/>
    <lineage>
        <taxon>Eukaryota</taxon>
        <taxon>Metazoa</taxon>
        <taxon>Ecdysozoa</taxon>
        <taxon>Arthropoda</taxon>
        <taxon>Chelicerata</taxon>
        <taxon>Arachnida</taxon>
        <taxon>Araneae</taxon>
        <taxon>Araneomorphae</taxon>
        <taxon>Entelegynae</taxon>
        <taxon>Araneoidea</taxon>
        <taxon>Araneidae</taxon>
        <taxon>Caerostris</taxon>
    </lineage>
</organism>